<dbReference type="SUPFAM" id="SSF56801">
    <property type="entry name" value="Acetyl-CoA synthetase-like"/>
    <property type="match status" value="1"/>
</dbReference>
<name>A0A6J4VFV2_9BACT</name>
<organism evidence="2">
    <name type="scientific">uncultured Thermomicrobiales bacterium</name>
    <dbReference type="NCBI Taxonomy" id="1645740"/>
    <lineage>
        <taxon>Bacteria</taxon>
        <taxon>Pseudomonadati</taxon>
        <taxon>Thermomicrobiota</taxon>
        <taxon>Thermomicrobia</taxon>
        <taxon>Thermomicrobiales</taxon>
        <taxon>environmental samples</taxon>
    </lineage>
</organism>
<dbReference type="PANTHER" id="PTHR43845">
    <property type="entry name" value="BLR5969 PROTEIN"/>
    <property type="match status" value="1"/>
</dbReference>
<dbReference type="InterPro" id="IPR000873">
    <property type="entry name" value="AMP-dep_synth/lig_dom"/>
</dbReference>
<sequence>MLLTAFAQIRFALAVATGRSLPGWALDRLIADALATVREFGGVGPDGPEAVAGPALDESTRRAVQLRRFRAQATRAARETAFYPPVFAGLGLDPAKVEWSDVLRLPLTPKESLRDDPDAFVRRGAAVALRTTTTGTTGRPTRVCFSARELRTMTALSGLGQLLHGQLAPEDVAVMATSSRATLGNLSLAGACAQLGALLQPVGLVEPALTLELLAEDLRLPGKKPKPSVLSTYPSYLGLLVEEGLRRGYRPGDFALERVSVGGEVVTAGLRRRASALFGETVAFDTGYAMTETFPFAGMPCDQGHLHFEPSHGLIEVLDPDTGVPAAPGAVGTLVVTPFPPFRKTTLLLRYDTQDLVRAVAGPPTCRLSSLPASSDLLGKRRLAVRHAASWTTPRDVLEALEAVPAVPLPARFGFRDAGDGVAVEVVVREDGPAIKAAIALGLEGHGVPLRGLRLVRDKSELRDPFPLRCDLREPIFAAASPSSASVGLSAGGG</sequence>
<dbReference type="AlphaFoldDB" id="A0A6J4VFV2"/>
<dbReference type="EMBL" id="CADCWG010000303">
    <property type="protein sequence ID" value="CAA9576035.1"/>
    <property type="molecule type" value="Genomic_DNA"/>
</dbReference>
<reference evidence="2" key="1">
    <citation type="submission" date="2020-02" db="EMBL/GenBank/DDBJ databases">
        <authorList>
            <person name="Meier V. D."/>
        </authorList>
    </citation>
    <scope>NUCLEOTIDE SEQUENCE</scope>
    <source>
        <strain evidence="2">AVDCRST_MAG49</strain>
    </source>
</reference>
<dbReference type="Gene3D" id="3.40.50.12780">
    <property type="entry name" value="N-terminal domain of ligase-like"/>
    <property type="match status" value="1"/>
</dbReference>
<dbReference type="InterPro" id="IPR042099">
    <property type="entry name" value="ANL_N_sf"/>
</dbReference>
<protein>
    <recommendedName>
        <fullName evidence="1">AMP-dependent synthetase/ligase domain-containing protein</fullName>
    </recommendedName>
</protein>
<dbReference type="Pfam" id="PF00501">
    <property type="entry name" value="AMP-binding"/>
    <property type="match status" value="1"/>
</dbReference>
<evidence type="ECO:0000259" key="1">
    <source>
        <dbReference type="Pfam" id="PF00501"/>
    </source>
</evidence>
<gene>
    <name evidence="2" type="ORF">AVDCRST_MAG49-4236</name>
</gene>
<proteinExistence type="predicted"/>
<accession>A0A6J4VFV2</accession>
<evidence type="ECO:0000313" key="2">
    <source>
        <dbReference type="EMBL" id="CAA9576035.1"/>
    </source>
</evidence>
<feature type="domain" description="AMP-dependent synthetase/ligase" evidence="1">
    <location>
        <begin position="126"/>
        <end position="336"/>
    </location>
</feature>
<dbReference type="PANTHER" id="PTHR43845:SF1">
    <property type="entry name" value="BLR5969 PROTEIN"/>
    <property type="match status" value="1"/>
</dbReference>